<accession>A0A3A2ZBQ2</accession>
<sequence length="80" mass="8657">MMQGSCKLGADSDKDATHEVGMQVKEWRRGGNQSIITPLPQTVLKICQATTHLDEKQMLTGYIAPPSAAEGIKLIGSLNF</sequence>
<keyword evidence="2" id="KW-1185">Reference proteome</keyword>
<comment type="caution">
    <text evidence="1">The sequence shown here is derived from an EMBL/GenBank/DDBJ whole genome shotgun (WGS) entry which is preliminary data.</text>
</comment>
<dbReference type="AlphaFoldDB" id="A0A3A2ZBQ2"/>
<name>A0A3A2ZBQ2_9EURO</name>
<dbReference type="Proteomes" id="UP000266188">
    <property type="component" value="Unassembled WGS sequence"/>
</dbReference>
<gene>
    <name evidence="1" type="ORF">PHISCL_07118</name>
</gene>
<dbReference type="EMBL" id="MVGC01000297">
    <property type="protein sequence ID" value="RJE20552.1"/>
    <property type="molecule type" value="Genomic_DNA"/>
</dbReference>
<protein>
    <submittedName>
        <fullName evidence="1">Uncharacterized protein</fullName>
    </submittedName>
</protein>
<evidence type="ECO:0000313" key="2">
    <source>
        <dbReference type="Proteomes" id="UP000266188"/>
    </source>
</evidence>
<proteinExistence type="predicted"/>
<evidence type="ECO:0000313" key="1">
    <source>
        <dbReference type="EMBL" id="RJE20552.1"/>
    </source>
</evidence>
<reference evidence="2" key="1">
    <citation type="submission" date="2017-02" db="EMBL/GenBank/DDBJ databases">
        <authorList>
            <person name="Tafer H."/>
            <person name="Lopandic K."/>
        </authorList>
    </citation>
    <scope>NUCLEOTIDE SEQUENCE [LARGE SCALE GENOMIC DNA]</scope>
    <source>
        <strain evidence="2">CBS 366.77</strain>
    </source>
</reference>
<organism evidence="1 2">
    <name type="scientific">Aspergillus sclerotialis</name>
    <dbReference type="NCBI Taxonomy" id="2070753"/>
    <lineage>
        <taxon>Eukaryota</taxon>
        <taxon>Fungi</taxon>
        <taxon>Dikarya</taxon>
        <taxon>Ascomycota</taxon>
        <taxon>Pezizomycotina</taxon>
        <taxon>Eurotiomycetes</taxon>
        <taxon>Eurotiomycetidae</taxon>
        <taxon>Eurotiales</taxon>
        <taxon>Aspergillaceae</taxon>
        <taxon>Aspergillus</taxon>
        <taxon>Aspergillus subgen. Polypaecilum</taxon>
    </lineage>
</organism>